<accession>A0A366FPH7</accession>
<organism evidence="1 2">
    <name type="scientific">Roseiarcus fermentans</name>
    <dbReference type="NCBI Taxonomy" id="1473586"/>
    <lineage>
        <taxon>Bacteria</taxon>
        <taxon>Pseudomonadati</taxon>
        <taxon>Pseudomonadota</taxon>
        <taxon>Alphaproteobacteria</taxon>
        <taxon>Hyphomicrobiales</taxon>
        <taxon>Roseiarcaceae</taxon>
        <taxon>Roseiarcus</taxon>
    </lineage>
</organism>
<reference evidence="1 2" key="1">
    <citation type="submission" date="2018-06" db="EMBL/GenBank/DDBJ databases">
        <title>Genomic Encyclopedia of Type Strains, Phase IV (KMG-IV): sequencing the most valuable type-strain genomes for metagenomic binning, comparative biology and taxonomic classification.</title>
        <authorList>
            <person name="Goeker M."/>
        </authorList>
    </citation>
    <scope>NUCLEOTIDE SEQUENCE [LARGE SCALE GENOMIC DNA]</scope>
    <source>
        <strain evidence="1 2">DSM 24875</strain>
    </source>
</reference>
<proteinExistence type="predicted"/>
<name>A0A366FPH7_9HYPH</name>
<sequence>MSEAHAWLKQSTSAAHQKVDAAFSRFALDDARSYRSFLIAQATALFPIEAWLGERAGAVLADWPERARAAALEADLARLEASAPAGAAFAASDDPAAIAGVLYVLEGSRIGGAILAKRVPDRLPKAYLASGCDAQSWRQVVSRLDDVIRDQGTRTASAEAALAVFARFEQAARSGAPAEDRAG</sequence>
<dbReference type="GO" id="GO:0006788">
    <property type="term" value="P:heme oxidation"/>
    <property type="evidence" value="ECO:0007669"/>
    <property type="project" value="InterPro"/>
</dbReference>
<dbReference type="RefSeq" id="WP_113888255.1">
    <property type="nucleotide sequence ID" value="NZ_QNRK01000005.1"/>
</dbReference>
<keyword evidence="2" id="KW-1185">Reference proteome</keyword>
<protein>
    <submittedName>
        <fullName evidence="1">Heme oxygenase</fullName>
    </submittedName>
</protein>
<dbReference type="Pfam" id="PF01126">
    <property type="entry name" value="Heme_oxygenase"/>
    <property type="match status" value="1"/>
</dbReference>
<dbReference type="OrthoDB" id="9149607at2"/>
<dbReference type="Proteomes" id="UP000253529">
    <property type="component" value="Unassembled WGS sequence"/>
</dbReference>
<dbReference type="InterPro" id="IPR016084">
    <property type="entry name" value="Haem_Oase-like_multi-hlx"/>
</dbReference>
<comment type="caution">
    <text evidence="1">The sequence shown here is derived from an EMBL/GenBank/DDBJ whole genome shotgun (WGS) entry which is preliminary data.</text>
</comment>
<dbReference type="EMBL" id="QNRK01000005">
    <property type="protein sequence ID" value="RBP16457.1"/>
    <property type="molecule type" value="Genomic_DNA"/>
</dbReference>
<dbReference type="CDD" id="cd19166">
    <property type="entry name" value="HemeO-bac"/>
    <property type="match status" value="1"/>
</dbReference>
<dbReference type="SUPFAM" id="SSF48613">
    <property type="entry name" value="Heme oxygenase-like"/>
    <property type="match status" value="1"/>
</dbReference>
<dbReference type="Gene3D" id="1.20.910.10">
    <property type="entry name" value="Heme oxygenase-like"/>
    <property type="match status" value="1"/>
</dbReference>
<dbReference type="InterPro" id="IPR016053">
    <property type="entry name" value="Haem_Oase-like"/>
</dbReference>
<dbReference type="AlphaFoldDB" id="A0A366FPH7"/>
<dbReference type="GO" id="GO:0004392">
    <property type="term" value="F:heme oxygenase (decyclizing) activity"/>
    <property type="evidence" value="ECO:0007669"/>
    <property type="project" value="InterPro"/>
</dbReference>
<gene>
    <name evidence="1" type="ORF">DFR50_105100</name>
</gene>
<evidence type="ECO:0000313" key="1">
    <source>
        <dbReference type="EMBL" id="RBP16457.1"/>
    </source>
</evidence>
<evidence type="ECO:0000313" key="2">
    <source>
        <dbReference type="Proteomes" id="UP000253529"/>
    </source>
</evidence>